<evidence type="ECO:0000256" key="13">
    <source>
        <dbReference type="ARBA" id="ARBA00023136"/>
    </source>
</evidence>
<keyword evidence="7" id="KW-0963">Cytoplasm</keyword>
<gene>
    <name evidence="19" type="primary">LOC115584869</name>
</gene>
<sequence>MSLSSMSESVHSGLSCFLSEQALEQEERQQRSSQLAEFQRLREVRAAAQLKNLEDFLRMNHVSLRDSMSYATGMIYRNLGKSGLRVSCLGLGECCIYMQEELMTLAYENGINLFDTAEVYNSGKRSSLVITTKIFWGGKAEMERGLSRKHIIEGLRASLERLQLEYIDVVFANRPDPNTPIEETVRAMTHVINQGMAMYWGTSRWTSMEIMEAYSVARQFNQIPPICEQAEYHMFQREKVEVQLPDLFHKIGIGAMTWSPLACGIISGKYTKGIPPYSRASLKGYQWMKDKILSEEGHRQQVKLKELQAVAERLGCTLPQLAIAWCLKNEGVNSVLLGASTTDQLMENIRAIQILPKLSLSIISEVENLLGNKPYSKKDFRS</sequence>
<evidence type="ECO:0000256" key="4">
    <source>
        <dbReference type="ARBA" id="ARBA00013314"/>
    </source>
</evidence>
<evidence type="ECO:0000256" key="1">
    <source>
        <dbReference type="ARBA" id="ARBA00004413"/>
    </source>
</evidence>
<evidence type="ECO:0000256" key="6">
    <source>
        <dbReference type="ARBA" id="ARBA00022475"/>
    </source>
</evidence>
<proteinExistence type="inferred from homology"/>
<accession>A0A671Y323</accession>
<comment type="subcellular location">
    <subcellularLocation>
        <location evidence="1">Cell membrane</location>
        <topology evidence="1">Peripheral membrane protein</topology>
        <orientation evidence="1">Cytoplasmic side</orientation>
    </subcellularLocation>
    <subcellularLocation>
        <location evidence="2">Cytoplasm</location>
    </subcellularLocation>
</comment>
<organism evidence="19 20">
    <name type="scientific">Sparus aurata</name>
    <name type="common">Gilthead sea bream</name>
    <dbReference type="NCBI Taxonomy" id="8175"/>
    <lineage>
        <taxon>Eukaryota</taxon>
        <taxon>Metazoa</taxon>
        <taxon>Chordata</taxon>
        <taxon>Craniata</taxon>
        <taxon>Vertebrata</taxon>
        <taxon>Euteleostomi</taxon>
        <taxon>Actinopterygii</taxon>
        <taxon>Neopterygii</taxon>
        <taxon>Teleostei</taxon>
        <taxon>Neoteleostei</taxon>
        <taxon>Acanthomorphata</taxon>
        <taxon>Eupercaria</taxon>
        <taxon>Spariformes</taxon>
        <taxon>Sparidae</taxon>
        <taxon>Sparus</taxon>
    </lineage>
</organism>
<dbReference type="SUPFAM" id="SSF51430">
    <property type="entry name" value="NAD(P)-linked oxidoreductase"/>
    <property type="match status" value="1"/>
</dbReference>
<dbReference type="InterPro" id="IPR023210">
    <property type="entry name" value="NADP_OxRdtase_dom"/>
</dbReference>
<dbReference type="GO" id="GO:1901379">
    <property type="term" value="P:regulation of potassium ion transmembrane transport"/>
    <property type="evidence" value="ECO:0007669"/>
    <property type="project" value="TreeGrafter"/>
</dbReference>
<evidence type="ECO:0000256" key="9">
    <source>
        <dbReference type="ARBA" id="ARBA00022857"/>
    </source>
</evidence>
<keyword evidence="5" id="KW-0813">Transport</keyword>
<reference evidence="19" key="1">
    <citation type="submission" date="2021-04" db="EMBL/GenBank/DDBJ databases">
        <authorList>
            <consortium name="Wellcome Sanger Institute Data Sharing"/>
        </authorList>
    </citation>
    <scope>NUCLEOTIDE SEQUENCE [LARGE SCALE GENOMIC DNA]</scope>
</reference>
<keyword evidence="6" id="KW-1003">Cell membrane</keyword>
<evidence type="ECO:0000313" key="19">
    <source>
        <dbReference type="Ensembl" id="ENSSAUP00010055511.1"/>
    </source>
</evidence>
<dbReference type="GeneTree" id="ENSGT00940000157867"/>
<dbReference type="Ensembl" id="ENSSAUT00010058324.1">
    <property type="protein sequence ID" value="ENSSAUP00010055511.1"/>
    <property type="gene ID" value="ENSSAUG00010022828.1"/>
</dbReference>
<dbReference type="Pfam" id="PF00248">
    <property type="entry name" value="Aldo_ket_red"/>
    <property type="match status" value="1"/>
</dbReference>
<evidence type="ECO:0000256" key="17">
    <source>
        <dbReference type="ARBA" id="ARBA00048943"/>
    </source>
</evidence>
<dbReference type="GO" id="GO:0098900">
    <property type="term" value="P:regulation of action potential"/>
    <property type="evidence" value="ECO:0007669"/>
    <property type="project" value="TreeGrafter"/>
</dbReference>
<dbReference type="PRINTS" id="PR01577">
    <property type="entry name" value="KCNABCHANNEL"/>
</dbReference>
<feature type="domain" description="NADP-dependent oxidoreductase" evidence="18">
    <location>
        <begin position="101"/>
        <end position="359"/>
    </location>
</feature>
<dbReference type="GO" id="GO:0005249">
    <property type="term" value="F:voltage-gated potassium channel activity"/>
    <property type="evidence" value="ECO:0007669"/>
    <property type="project" value="InterPro"/>
</dbReference>
<dbReference type="PANTHER" id="PTHR43150:SF1">
    <property type="entry name" value="VOLTAGE-GATED POTASSIUM CHANNEL SUBUNIT BETA-2"/>
    <property type="match status" value="1"/>
</dbReference>
<keyword evidence="9" id="KW-0521">NADP</keyword>
<evidence type="ECO:0000256" key="8">
    <source>
        <dbReference type="ARBA" id="ARBA00022538"/>
    </source>
</evidence>
<dbReference type="GO" id="GO:0044325">
    <property type="term" value="F:transmembrane transporter binding"/>
    <property type="evidence" value="ECO:0007669"/>
    <property type="project" value="TreeGrafter"/>
</dbReference>
<evidence type="ECO:0000256" key="2">
    <source>
        <dbReference type="ARBA" id="ARBA00004496"/>
    </source>
</evidence>
<dbReference type="InterPro" id="IPR005983">
    <property type="entry name" value="K_chnl_volt-dep_bsu_KCNAB"/>
</dbReference>
<reference evidence="19" key="2">
    <citation type="submission" date="2025-08" db="UniProtKB">
        <authorList>
            <consortium name="Ensembl"/>
        </authorList>
    </citation>
    <scope>IDENTIFICATION</scope>
</reference>
<dbReference type="InterPro" id="IPR036812">
    <property type="entry name" value="NAD(P)_OxRdtase_dom_sf"/>
</dbReference>
<keyword evidence="8" id="KW-0633">Potassium transport</keyword>
<dbReference type="Proteomes" id="UP000472265">
    <property type="component" value="Chromosome 7"/>
</dbReference>
<evidence type="ECO:0000256" key="15">
    <source>
        <dbReference type="ARBA" id="ARBA00032588"/>
    </source>
</evidence>
<evidence type="ECO:0000256" key="7">
    <source>
        <dbReference type="ARBA" id="ARBA00022490"/>
    </source>
</evidence>
<evidence type="ECO:0000259" key="18">
    <source>
        <dbReference type="Pfam" id="PF00248"/>
    </source>
</evidence>
<dbReference type="InterPro" id="IPR005400">
    <property type="entry name" value="K_chnl_volt-dep_bsu_KCNAB1"/>
</dbReference>
<evidence type="ECO:0000256" key="5">
    <source>
        <dbReference type="ARBA" id="ARBA00022448"/>
    </source>
</evidence>
<comment type="similarity">
    <text evidence="3">Belongs to the shaker potassium channel beta subunit family.</text>
</comment>
<dbReference type="Gene3D" id="3.20.20.100">
    <property type="entry name" value="NADP-dependent oxidoreductase domain"/>
    <property type="match status" value="1"/>
</dbReference>
<dbReference type="PRINTS" id="PR01578">
    <property type="entry name" value="KCNAB1CHANEL"/>
</dbReference>
<evidence type="ECO:0000256" key="10">
    <source>
        <dbReference type="ARBA" id="ARBA00022958"/>
    </source>
</evidence>
<keyword evidence="10" id="KW-0630">Potassium</keyword>
<protein>
    <recommendedName>
        <fullName evidence="4">Voltage-gated potassium channel subunit beta-1</fullName>
    </recommendedName>
    <alternativeName>
        <fullName evidence="14">K(+) channel subunit beta-1</fullName>
    </alternativeName>
    <alternativeName>
        <fullName evidence="15">Kv-beta-1</fullName>
    </alternativeName>
</protein>
<evidence type="ECO:0000256" key="14">
    <source>
        <dbReference type="ARBA" id="ARBA00031439"/>
    </source>
</evidence>
<dbReference type="GO" id="GO:0044224">
    <property type="term" value="C:juxtaparanode region of axon"/>
    <property type="evidence" value="ECO:0007669"/>
    <property type="project" value="TreeGrafter"/>
</dbReference>
<evidence type="ECO:0000256" key="11">
    <source>
        <dbReference type="ARBA" id="ARBA00023002"/>
    </source>
</evidence>
<evidence type="ECO:0000256" key="16">
    <source>
        <dbReference type="ARBA" id="ARBA00047998"/>
    </source>
</evidence>
<keyword evidence="12" id="KW-0406">Ion transport</keyword>
<keyword evidence="11" id="KW-0560">Oxidoreductase</keyword>
<keyword evidence="20" id="KW-1185">Reference proteome</keyword>
<evidence type="ECO:0000256" key="3">
    <source>
        <dbReference type="ARBA" id="ARBA00006515"/>
    </source>
</evidence>
<dbReference type="NCBIfam" id="TIGR01293">
    <property type="entry name" value="Kv_beta"/>
    <property type="match status" value="1"/>
</dbReference>
<evidence type="ECO:0000313" key="20">
    <source>
        <dbReference type="Proteomes" id="UP000472265"/>
    </source>
</evidence>
<dbReference type="AlphaFoldDB" id="A0A671Y323"/>
<name>A0A671Y323_SPAAU</name>
<dbReference type="PANTHER" id="PTHR43150">
    <property type="entry name" value="HYPERKINETIC, ISOFORM M"/>
    <property type="match status" value="1"/>
</dbReference>
<comment type="catalytic activity">
    <reaction evidence="16">
        <text>a secondary alcohol + NADP(+) = a ketone + NADPH + H(+)</text>
        <dbReference type="Rhea" id="RHEA:19257"/>
        <dbReference type="ChEBI" id="CHEBI:15378"/>
        <dbReference type="ChEBI" id="CHEBI:17087"/>
        <dbReference type="ChEBI" id="CHEBI:35681"/>
        <dbReference type="ChEBI" id="CHEBI:57783"/>
        <dbReference type="ChEBI" id="CHEBI:58349"/>
    </reaction>
    <physiologicalReaction direction="right-to-left" evidence="16">
        <dbReference type="Rhea" id="RHEA:19259"/>
    </physiologicalReaction>
</comment>
<dbReference type="GO" id="GO:0015459">
    <property type="term" value="F:potassium channel regulator activity"/>
    <property type="evidence" value="ECO:0007669"/>
    <property type="project" value="TreeGrafter"/>
</dbReference>
<evidence type="ECO:0000256" key="12">
    <source>
        <dbReference type="ARBA" id="ARBA00023065"/>
    </source>
</evidence>
<dbReference type="GO" id="GO:0008076">
    <property type="term" value="C:voltage-gated potassium channel complex"/>
    <property type="evidence" value="ECO:0007669"/>
    <property type="project" value="TreeGrafter"/>
</dbReference>
<dbReference type="InterPro" id="IPR005399">
    <property type="entry name" value="K_chnl_volt-dep_bsu_KCNAB-rel"/>
</dbReference>
<keyword evidence="13" id="KW-0472">Membrane</keyword>
<dbReference type="GO" id="GO:0016491">
    <property type="term" value="F:oxidoreductase activity"/>
    <property type="evidence" value="ECO:0007669"/>
    <property type="project" value="UniProtKB-KW"/>
</dbReference>
<reference evidence="19" key="3">
    <citation type="submission" date="2025-09" db="UniProtKB">
        <authorList>
            <consortium name="Ensembl"/>
        </authorList>
    </citation>
    <scope>IDENTIFICATION</scope>
</reference>
<dbReference type="GO" id="GO:0005737">
    <property type="term" value="C:cytoplasm"/>
    <property type="evidence" value="ECO:0007669"/>
    <property type="project" value="UniProtKB-SubCell"/>
</dbReference>
<comment type="catalytic activity">
    <reaction evidence="17">
        <text>a primary alcohol + NADP(+) = an aldehyde + NADPH + H(+)</text>
        <dbReference type="Rhea" id="RHEA:15937"/>
        <dbReference type="ChEBI" id="CHEBI:15378"/>
        <dbReference type="ChEBI" id="CHEBI:15734"/>
        <dbReference type="ChEBI" id="CHEBI:17478"/>
        <dbReference type="ChEBI" id="CHEBI:57783"/>
        <dbReference type="ChEBI" id="CHEBI:58349"/>
    </reaction>
    <physiologicalReaction direction="right-to-left" evidence="17">
        <dbReference type="Rhea" id="RHEA:15939"/>
    </physiologicalReaction>
</comment>